<proteinExistence type="predicted"/>
<protein>
    <submittedName>
        <fullName evidence="1">Uncharacterized protein</fullName>
    </submittedName>
</protein>
<name>A0ABQ9FJH3_TEGGR</name>
<dbReference type="Proteomes" id="UP001217089">
    <property type="component" value="Unassembled WGS sequence"/>
</dbReference>
<accession>A0ABQ9FJH3</accession>
<organism evidence="1 2">
    <name type="scientific">Tegillarca granosa</name>
    <name type="common">Malaysian cockle</name>
    <name type="synonym">Anadara granosa</name>
    <dbReference type="NCBI Taxonomy" id="220873"/>
    <lineage>
        <taxon>Eukaryota</taxon>
        <taxon>Metazoa</taxon>
        <taxon>Spiralia</taxon>
        <taxon>Lophotrochozoa</taxon>
        <taxon>Mollusca</taxon>
        <taxon>Bivalvia</taxon>
        <taxon>Autobranchia</taxon>
        <taxon>Pteriomorphia</taxon>
        <taxon>Arcoida</taxon>
        <taxon>Arcoidea</taxon>
        <taxon>Arcidae</taxon>
        <taxon>Tegillarca</taxon>
    </lineage>
</organism>
<comment type="caution">
    <text evidence="1">The sequence shown here is derived from an EMBL/GenBank/DDBJ whole genome shotgun (WGS) entry which is preliminary data.</text>
</comment>
<keyword evidence="2" id="KW-1185">Reference proteome</keyword>
<dbReference type="EMBL" id="JARBDR010000246">
    <property type="protein sequence ID" value="KAJ8317453.1"/>
    <property type="molecule type" value="Genomic_DNA"/>
</dbReference>
<evidence type="ECO:0000313" key="2">
    <source>
        <dbReference type="Proteomes" id="UP001217089"/>
    </source>
</evidence>
<reference evidence="1 2" key="1">
    <citation type="submission" date="2022-12" db="EMBL/GenBank/DDBJ databases">
        <title>Chromosome-level genome of Tegillarca granosa.</title>
        <authorList>
            <person name="Kim J."/>
        </authorList>
    </citation>
    <scope>NUCLEOTIDE SEQUENCE [LARGE SCALE GENOMIC DNA]</scope>
    <source>
        <strain evidence="1">Teg-2019</strain>
        <tissue evidence="1">Adductor muscle</tissue>
    </source>
</reference>
<sequence>MTNWSPVKYSKMKTRKRRAVIYPLVIEILDGLRGCQPVCPGQMKKMNLNMEMQSNNWFKRKYSLRYNQEQCESLSGSQSNRYLLCRKSSNGGATRPF</sequence>
<evidence type="ECO:0000313" key="1">
    <source>
        <dbReference type="EMBL" id="KAJ8317453.1"/>
    </source>
</evidence>
<gene>
    <name evidence="1" type="ORF">KUTeg_005357</name>
</gene>